<dbReference type="AlphaFoldDB" id="E3I520"/>
<dbReference type="eggNOG" id="COG3222">
    <property type="taxonomic scope" value="Bacteria"/>
</dbReference>
<dbReference type="PANTHER" id="PTHR36529">
    <property type="entry name" value="SLL1095 PROTEIN"/>
    <property type="match status" value="1"/>
</dbReference>
<organism evidence="1 2">
    <name type="scientific">Rhodomicrobium vannielii (strain ATCC 17100 / DSM 162 / LMG 4299 / NCIMB 10020 / ATH 3.1.1)</name>
    <dbReference type="NCBI Taxonomy" id="648757"/>
    <lineage>
        <taxon>Bacteria</taxon>
        <taxon>Pseudomonadati</taxon>
        <taxon>Pseudomonadota</taxon>
        <taxon>Alphaproteobacteria</taxon>
        <taxon>Hyphomicrobiales</taxon>
        <taxon>Hyphomicrobiaceae</taxon>
        <taxon>Rhodomicrobium</taxon>
    </lineage>
</organism>
<accession>E3I520</accession>
<dbReference type="InterPro" id="IPR018641">
    <property type="entry name" value="Trfase_1_rSAM/seldom-assoc"/>
</dbReference>
<gene>
    <name evidence="1" type="ordered locus">Rvan_0084</name>
</gene>
<dbReference type="SUPFAM" id="SSF53448">
    <property type="entry name" value="Nucleotide-diphospho-sugar transferases"/>
    <property type="match status" value="1"/>
</dbReference>
<dbReference type="Proteomes" id="UP000001399">
    <property type="component" value="Chromosome"/>
</dbReference>
<sequence length="236" mass="25620">MIAAAPVVVIMAKAPVCGAVKTRLARDVGLVSAVALTRALTAKLLRELASDPRFRCVLAVSPATAKMARFAAWGARGARVPRTAQARGDLGARMQAIFDRCRTGPLIIIGTDIPGITREIVAAAFRQLRRADAVFGPAEDGGYWLVGLRRRPKIPTPFANVRWSSPHALADTLANFQRIRVSSNRDKTRVPYPDALSSGQAITTSLENARGGRRVAVSKTLFDIDTGADYRRYRRL</sequence>
<protein>
    <recommendedName>
        <fullName evidence="3">Glycosyltransferase</fullName>
    </recommendedName>
</protein>
<evidence type="ECO:0000313" key="2">
    <source>
        <dbReference type="Proteomes" id="UP000001399"/>
    </source>
</evidence>
<dbReference type="NCBIfam" id="TIGR04282">
    <property type="entry name" value="glyco_like_cofC"/>
    <property type="match status" value="1"/>
</dbReference>
<evidence type="ECO:0000313" key="1">
    <source>
        <dbReference type="EMBL" id="ADP69374.1"/>
    </source>
</evidence>
<dbReference type="InterPro" id="IPR029044">
    <property type="entry name" value="Nucleotide-diphossugar_trans"/>
</dbReference>
<dbReference type="STRING" id="648757.Rvan_0084"/>
<dbReference type="OrthoDB" id="9798250at2"/>
<dbReference type="HOGENOM" id="CLU_075662_2_1_5"/>
<evidence type="ECO:0008006" key="3">
    <source>
        <dbReference type="Google" id="ProtNLM"/>
    </source>
</evidence>
<dbReference type="PANTHER" id="PTHR36529:SF1">
    <property type="entry name" value="GLYCOSYLTRANSFERASE"/>
    <property type="match status" value="1"/>
</dbReference>
<dbReference type="RefSeq" id="WP_013417781.1">
    <property type="nucleotide sequence ID" value="NC_014664.1"/>
</dbReference>
<reference evidence="2" key="1">
    <citation type="journal article" date="2011" name="J. Bacteriol.">
        <title>Genome sequences of eight morphologically diverse alphaproteobacteria.</title>
        <authorList>
            <consortium name="US DOE Joint Genome Institute"/>
            <person name="Brown P.J."/>
            <person name="Kysela D.T."/>
            <person name="Buechlein A."/>
            <person name="Hemmerich C."/>
            <person name="Brun Y.V."/>
        </authorList>
    </citation>
    <scope>NUCLEOTIDE SEQUENCE [LARGE SCALE GENOMIC DNA]</scope>
    <source>
        <strain evidence="2">ATCC 17100 / ATH 3.1.1 / DSM 162 / LMG 4299</strain>
    </source>
</reference>
<dbReference type="KEGG" id="rva:Rvan_0084"/>
<name>E3I520_RHOVT</name>
<keyword evidence="2" id="KW-1185">Reference proteome</keyword>
<dbReference type="EMBL" id="CP002292">
    <property type="protein sequence ID" value="ADP69374.1"/>
    <property type="molecule type" value="Genomic_DNA"/>
</dbReference>
<proteinExistence type="predicted"/>
<dbReference type="Pfam" id="PF09837">
    <property type="entry name" value="DUF2064"/>
    <property type="match status" value="1"/>
</dbReference>
<dbReference type="Gene3D" id="3.90.550.10">
    <property type="entry name" value="Spore Coat Polysaccharide Biosynthesis Protein SpsA, Chain A"/>
    <property type="match status" value="1"/>
</dbReference>